<reference evidence="6 7" key="1">
    <citation type="submission" date="2023-07" db="EMBL/GenBank/DDBJ databases">
        <title>Sorghum-associated microbial communities from plants grown in Nebraska, USA.</title>
        <authorList>
            <person name="Schachtman D."/>
        </authorList>
    </citation>
    <scope>NUCLEOTIDE SEQUENCE [LARGE SCALE GENOMIC DNA]</scope>
    <source>
        <strain evidence="6 7">BE313</strain>
    </source>
</reference>
<comment type="subunit">
    <text evidence="3">Homotrimer.</text>
</comment>
<evidence type="ECO:0000256" key="4">
    <source>
        <dbReference type="ARBA" id="ARBA00023239"/>
    </source>
</evidence>
<keyword evidence="5" id="KW-0119">Carbohydrate metabolism</keyword>
<name>A0ABU2C223_9BURK</name>
<protein>
    <submittedName>
        <fullName evidence="6">2-dehydro-3-deoxyphosphogalactonate aldolase</fullName>
        <ecNumber evidence="6">4.1.2.21</ecNumber>
    </submittedName>
</protein>
<dbReference type="PANTHER" id="PTHR30246:SF1">
    <property type="entry name" value="2-DEHYDRO-3-DEOXY-6-PHOSPHOGALACTONATE ALDOLASE-RELATED"/>
    <property type="match status" value="1"/>
</dbReference>
<dbReference type="InterPro" id="IPR013785">
    <property type="entry name" value="Aldolase_TIM"/>
</dbReference>
<dbReference type="PANTHER" id="PTHR30246">
    <property type="entry name" value="2-KETO-3-DEOXY-6-PHOSPHOGLUCONATE ALDOLASE"/>
    <property type="match status" value="1"/>
</dbReference>
<gene>
    <name evidence="6" type="ORF">J2X19_000022</name>
</gene>
<dbReference type="EMBL" id="JAVDXT010000001">
    <property type="protein sequence ID" value="MDR7375364.1"/>
    <property type="molecule type" value="Genomic_DNA"/>
</dbReference>
<dbReference type="EC" id="4.1.2.21" evidence="6"/>
<evidence type="ECO:0000256" key="1">
    <source>
        <dbReference type="ARBA" id="ARBA00004761"/>
    </source>
</evidence>
<evidence type="ECO:0000313" key="7">
    <source>
        <dbReference type="Proteomes" id="UP001180487"/>
    </source>
</evidence>
<dbReference type="CDD" id="cd00452">
    <property type="entry name" value="KDPG_aldolase"/>
    <property type="match status" value="1"/>
</dbReference>
<evidence type="ECO:0000256" key="5">
    <source>
        <dbReference type="ARBA" id="ARBA00023277"/>
    </source>
</evidence>
<dbReference type="GO" id="GO:0008674">
    <property type="term" value="F:2-dehydro-3-deoxy-6-phosphogalactonate aldolase activity"/>
    <property type="evidence" value="ECO:0007669"/>
    <property type="project" value="UniProtKB-EC"/>
</dbReference>
<keyword evidence="7" id="KW-1185">Reference proteome</keyword>
<dbReference type="SUPFAM" id="SSF51569">
    <property type="entry name" value="Aldolase"/>
    <property type="match status" value="1"/>
</dbReference>
<dbReference type="Pfam" id="PF01081">
    <property type="entry name" value="Aldolase"/>
    <property type="match status" value="1"/>
</dbReference>
<comment type="caution">
    <text evidence="6">The sequence shown here is derived from an EMBL/GenBank/DDBJ whole genome shotgun (WGS) entry which is preliminary data.</text>
</comment>
<dbReference type="Gene3D" id="3.20.20.70">
    <property type="entry name" value="Aldolase class I"/>
    <property type="match status" value="1"/>
</dbReference>
<dbReference type="RefSeq" id="WP_310369524.1">
    <property type="nucleotide sequence ID" value="NZ_JAVDXT010000001.1"/>
</dbReference>
<accession>A0ABU2C223</accession>
<dbReference type="Proteomes" id="UP001180487">
    <property type="component" value="Unassembled WGS sequence"/>
</dbReference>
<keyword evidence="4 6" id="KW-0456">Lyase</keyword>
<proteinExistence type="inferred from homology"/>
<comment type="pathway">
    <text evidence="1">Carbohydrate acid metabolism.</text>
</comment>
<evidence type="ECO:0000256" key="3">
    <source>
        <dbReference type="ARBA" id="ARBA00011233"/>
    </source>
</evidence>
<evidence type="ECO:0000313" key="6">
    <source>
        <dbReference type="EMBL" id="MDR7375364.1"/>
    </source>
</evidence>
<dbReference type="InterPro" id="IPR000887">
    <property type="entry name" value="Aldlse_KDPG_KHG"/>
</dbReference>
<evidence type="ECO:0000256" key="2">
    <source>
        <dbReference type="ARBA" id="ARBA00006906"/>
    </source>
</evidence>
<comment type="similarity">
    <text evidence="2">Belongs to the KHG/KDPG aldolase family.</text>
</comment>
<dbReference type="NCBIfam" id="NF006600">
    <property type="entry name" value="PRK09140.1"/>
    <property type="match status" value="1"/>
</dbReference>
<sequence length="205" mass="20630">MHAPHPPLVAILRGLDIASAEDVGQALFDAGFRILEVPLNRPGALECIRLLSAMAPADALVGAGTVLRTADVDAVKAAGGKLIVSPNCNPEVIRHSAASGLYSAPGIATPSEAFAALDAGAHALKIFPAEQVGTTGLKALLSVLPSGTPIWPVGGITPESMAAWVKVGATGFGIGGQLYAPGTPADQVKTRAAGFVAAWKACQPG</sequence>
<organism evidence="6 7">
    <name type="scientific">Rhodoferax ferrireducens</name>
    <dbReference type="NCBI Taxonomy" id="192843"/>
    <lineage>
        <taxon>Bacteria</taxon>
        <taxon>Pseudomonadati</taxon>
        <taxon>Pseudomonadota</taxon>
        <taxon>Betaproteobacteria</taxon>
        <taxon>Burkholderiales</taxon>
        <taxon>Comamonadaceae</taxon>
        <taxon>Rhodoferax</taxon>
    </lineage>
</organism>